<dbReference type="InterPro" id="IPR016913">
    <property type="entry name" value="UCP029215"/>
</dbReference>
<gene>
    <name evidence="1" type="ORF">U0C82_03765</name>
</gene>
<organism evidence="1 2">
    <name type="scientific">Fulvimarina uroteuthidis</name>
    <dbReference type="NCBI Taxonomy" id="3098149"/>
    <lineage>
        <taxon>Bacteria</taxon>
        <taxon>Pseudomonadati</taxon>
        <taxon>Pseudomonadota</taxon>
        <taxon>Alphaproteobacteria</taxon>
        <taxon>Hyphomicrobiales</taxon>
        <taxon>Aurantimonadaceae</taxon>
        <taxon>Fulvimarina</taxon>
    </lineage>
</organism>
<comment type="caution">
    <text evidence="1">The sequence shown here is derived from an EMBL/GenBank/DDBJ whole genome shotgun (WGS) entry which is preliminary data.</text>
</comment>
<dbReference type="RefSeq" id="WP_322185714.1">
    <property type="nucleotide sequence ID" value="NZ_JAXLPB010000001.1"/>
</dbReference>
<proteinExistence type="predicted"/>
<dbReference type="Proteomes" id="UP001294412">
    <property type="component" value="Unassembled WGS sequence"/>
</dbReference>
<dbReference type="Pfam" id="PF09979">
    <property type="entry name" value="DUF2213"/>
    <property type="match status" value="1"/>
</dbReference>
<keyword evidence="2" id="KW-1185">Reference proteome</keyword>
<evidence type="ECO:0000313" key="1">
    <source>
        <dbReference type="EMBL" id="MDY8108266.1"/>
    </source>
</evidence>
<sequence length="383" mass="40289">MNFTDASPLTGARETADGYLIADAFALRTGVQTYLGSEVGRSDLATVNVYRPESEVFSADSLRSLSHAPVTDDHPSVAVDSANWASLGKGEVSDEVLRDGGRLRIPLIVKDAATVAKVKAGKRQLSAGYVCDLEWKDGVAEDGASYQAVQRNIRFNHLAIVDRARAGDEFRIGDGANTEAAASSWGVAPIQTNDRKEAIMADNLTTVVLGDKAVQVTDKDAPIIEQFKTQFAADKAALVSDHDKALATKDAELATKDAKIAELEGKVLSDADLDKRVAARAELVGKAKTLAKDADFSGKTDAEIRRAAVTAVRGADAMAGKSDAYVDAAFDLAVEAAGKPKDSFADAIAGGPVVQIADAFAAREKAFQELCAHDTGAHVKKGA</sequence>
<evidence type="ECO:0000313" key="2">
    <source>
        <dbReference type="Proteomes" id="UP001294412"/>
    </source>
</evidence>
<protein>
    <submittedName>
        <fullName evidence="1">DUF2213 domain-containing protein</fullName>
    </submittedName>
</protein>
<name>A0ABU5HZ78_9HYPH</name>
<dbReference type="PIRSF" id="PIRSF029215">
    <property type="entry name" value="UCP029215"/>
    <property type="match status" value="1"/>
</dbReference>
<dbReference type="EMBL" id="JAXLPB010000001">
    <property type="protein sequence ID" value="MDY8108266.1"/>
    <property type="molecule type" value="Genomic_DNA"/>
</dbReference>
<reference evidence="1 2" key="1">
    <citation type="submission" date="2023-12" db="EMBL/GenBank/DDBJ databases">
        <title>Description of Novel Strain Fulvimarina sp. 2208YS6-2-32 isolated from Uroteuthis (Photololigo) edulis.</title>
        <authorList>
            <person name="Park J.-S."/>
        </authorList>
    </citation>
    <scope>NUCLEOTIDE SEQUENCE [LARGE SCALE GENOMIC DNA]</scope>
    <source>
        <strain evidence="1 2">2208YS6-2-32</strain>
    </source>
</reference>
<accession>A0ABU5HZ78</accession>